<dbReference type="Proteomes" id="UP001231649">
    <property type="component" value="Chromosome 18"/>
</dbReference>
<protein>
    <submittedName>
        <fullName evidence="1">Uncharacterized protein</fullName>
    </submittedName>
</protein>
<comment type="caution">
    <text evidence="1">The sequence shown here is derived from an EMBL/GenBank/DDBJ whole genome shotgun (WGS) entry which is preliminary data.</text>
</comment>
<proteinExistence type="predicted"/>
<sequence>MDLTSTKSGSSSDITQTSSLSAKLKRLQIEESLLLQRINKKGVPETSQSDVEIGENDATSYQTYSEFKAFLGKTKNSFREIKLLYQDIRASTSSKESLKTLDIDEFKKITLQLENRMKAIKMYLQTELTCLKSAEEQLQLSMNEKPVLINKFKRQPRIRTAKYNEIVPSPVKTIMTSPFKCIEVQQFQEFMTNSANRYGGWNEYHHNIFVNYWKKHFGSQLDTSSEELENLVKNSPAFDSFLYELLPKLQGIHEEEIISHVKWYSKYVYLKERQQRAIDKWRSNRKVMKLAQAESEQREEHPNSYLIRKRTSARKPRNDNADRNNTDELDYFAKDLVPLSQSRDEARFIRKCYSEDVQRDIHISKDIDSSLDSIENLTPKDDEDSIDHTLLHFQKPTKQWCLMINSKDSQVKWNVNNVENIEKLRIPTWRVGL</sequence>
<dbReference type="EMBL" id="CM056794">
    <property type="protein sequence ID" value="KAJ8717260.1"/>
    <property type="molecule type" value="Genomic_DNA"/>
</dbReference>
<evidence type="ECO:0000313" key="2">
    <source>
        <dbReference type="Proteomes" id="UP001231649"/>
    </source>
</evidence>
<evidence type="ECO:0000313" key="1">
    <source>
        <dbReference type="EMBL" id="KAJ8717260.1"/>
    </source>
</evidence>
<reference evidence="1" key="1">
    <citation type="submission" date="2023-03" db="EMBL/GenBank/DDBJ databases">
        <title>Chromosome-level genomes of two armyworms, Mythimna separata and Mythimna loreyi, provide insights into the biosynthesis and reception of sex pheromones.</title>
        <authorList>
            <person name="Zhao H."/>
        </authorList>
    </citation>
    <scope>NUCLEOTIDE SEQUENCE</scope>
    <source>
        <strain evidence="1">BeijingLab</strain>
    </source>
</reference>
<gene>
    <name evidence="1" type="ORF">PYW08_005659</name>
</gene>
<accession>A0ACC2QL94</accession>
<organism evidence="1 2">
    <name type="scientific">Mythimna loreyi</name>
    <dbReference type="NCBI Taxonomy" id="667449"/>
    <lineage>
        <taxon>Eukaryota</taxon>
        <taxon>Metazoa</taxon>
        <taxon>Ecdysozoa</taxon>
        <taxon>Arthropoda</taxon>
        <taxon>Hexapoda</taxon>
        <taxon>Insecta</taxon>
        <taxon>Pterygota</taxon>
        <taxon>Neoptera</taxon>
        <taxon>Endopterygota</taxon>
        <taxon>Lepidoptera</taxon>
        <taxon>Glossata</taxon>
        <taxon>Ditrysia</taxon>
        <taxon>Noctuoidea</taxon>
        <taxon>Noctuidae</taxon>
        <taxon>Noctuinae</taxon>
        <taxon>Hadenini</taxon>
        <taxon>Mythimna</taxon>
    </lineage>
</organism>
<name>A0ACC2QL94_9NEOP</name>
<keyword evidence="2" id="KW-1185">Reference proteome</keyword>